<evidence type="ECO:0000313" key="3">
    <source>
        <dbReference type="Proteomes" id="UP000324233"/>
    </source>
</evidence>
<gene>
    <name evidence="2" type="ORF">OJF2_70080</name>
</gene>
<keyword evidence="3" id="KW-1185">Reference proteome</keyword>
<dbReference type="KEGG" id="agv:OJF2_70080"/>
<accession>A0A5B9WD15</accession>
<evidence type="ECO:0000313" key="2">
    <source>
        <dbReference type="EMBL" id="QEH38407.1"/>
    </source>
</evidence>
<keyword evidence="1" id="KW-0472">Membrane</keyword>
<sequence length="127" mass="13450">MAGGIAHSLATTLLLWALGWLGASVIGLYARAGELWRSFWFMSGLWGLIDGLIAWYVLVGGPRAPAELLPVLRLNAGLDILYVAAGAALLGRGTPLLRGFGLAVLVQGAFLLALDGTFWRLCTRAAE</sequence>
<reference evidence="2 3" key="1">
    <citation type="submission" date="2019-08" db="EMBL/GenBank/DDBJ databases">
        <title>Deep-cultivation of Planctomycetes and their phenomic and genomic characterization uncovers novel biology.</title>
        <authorList>
            <person name="Wiegand S."/>
            <person name="Jogler M."/>
            <person name="Boedeker C."/>
            <person name="Pinto D."/>
            <person name="Vollmers J."/>
            <person name="Rivas-Marin E."/>
            <person name="Kohn T."/>
            <person name="Peeters S.H."/>
            <person name="Heuer A."/>
            <person name="Rast P."/>
            <person name="Oberbeckmann S."/>
            <person name="Bunk B."/>
            <person name="Jeske O."/>
            <person name="Meyerdierks A."/>
            <person name="Storesund J.E."/>
            <person name="Kallscheuer N."/>
            <person name="Luecker S."/>
            <person name="Lage O.M."/>
            <person name="Pohl T."/>
            <person name="Merkel B.J."/>
            <person name="Hornburger P."/>
            <person name="Mueller R.-W."/>
            <person name="Bruemmer F."/>
            <person name="Labrenz M."/>
            <person name="Spormann A.M."/>
            <person name="Op den Camp H."/>
            <person name="Overmann J."/>
            <person name="Amann R."/>
            <person name="Jetten M.S.M."/>
            <person name="Mascher T."/>
            <person name="Medema M.H."/>
            <person name="Devos D.P."/>
            <person name="Kaster A.-K."/>
            <person name="Ovreas L."/>
            <person name="Rohde M."/>
            <person name="Galperin M.Y."/>
            <person name="Jogler C."/>
        </authorList>
    </citation>
    <scope>NUCLEOTIDE SEQUENCE [LARGE SCALE GENOMIC DNA]</scope>
    <source>
        <strain evidence="2 3">OJF2</strain>
    </source>
</reference>
<feature type="transmembrane region" description="Helical" evidence="1">
    <location>
        <begin position="96"/>
        <end position="114"/>
    </location>
</feature>
<dbReference type="InterPro" id="IPR054261">
    <property type="entry name" value="DUF6992"/>
</dbReference>
<dbReference type="EMBL" id="CP042997">
    <property type="protein sequence ID" value="QEH38407.1"/>
    <property type="molecule type" value="Genomic_DNA"/>
</dbReference>
<feature type="transmembrane region" description="Helical" evidence="1">
    <location>
        <begin position="38"/>
        <end position="59"/>
    </location>
</feature>
<evidence type="ECO:0000256" key="1">
    <source>
        <dbReference type="SAM" id="Phobius"/>
    </source>
</evidence>
<dbReference type="OrthoDB" id="158047at2"/>
<proteinExistence type="predicted"/>
<dbReference type="Pfam" id="PF22503">
    <property type="entry name" value="DUF6992"/>
    <property type="match status" value="1"/>
</dbReference>
<dbReference type="RefSeq" id="WP_148597850.1">
    <property type="nucleotide sequence ID" value="NZ_CP042997.1"/>
</dbReference>
<dbReference type="Proteomes" id="UP000324233">
    <property type="component" value="Chromosome"/>
</dbReference>
<name>A0A5B9WD15_9BACT</name>
<keyword evidence="1" id="KW-0812">Transmembrane</keyword>
<feature type="transmembrane region" description="Helical" evidence="1">
    <location>
        <begin position="12"/>
        <end position="32"/>
    </location>
</feature>
<protein>
    <submittedName>
        <fullName evidence="2">Uncharacterized protein</fullName>
    </submittedName>
</protein>
<organism evidence="2 3">
    <name type="scientific">Aquisphaera giovannonii</name>
    <dbReference type="NCBI Taxonomy" id="406548"/>
    <lineage>
        <taxon>Bacteria</taxon>
        <taxon>Pseudomonadati</taxon>
        <taxon>Planctomycetota</taxon>
        <taxon>Planctomycetia</taxon>
        <taxon>Isosphaerales</taxon>
        <taxon>Isosphaeraceae</taxon>
        <taxon>Aquisphaera</taxon>
    </lineage>
</organism>
<dbReference type="AlphaFoldDB" id="A0A5B9WD15"/>
<feature type="transmembrane region" description="Helical" evidence="1">
    <location>
        <begin position="71"/>
        <end position="90"/>
    </location>
</feature>
<keyword evidence="1" id="KW-1133">Transmembrane helix</keyword>